<dbReference type="PANTHER" id="PTHR33470:SF40">
    <property type="entry name" value="PROTEIN SEED AND ROOT HAIR PROTECTIVE PROTEIN"/>
    <property type="match status" value="1"/>
</dbReference>
<accession>A0A6J1DGI4</accession>
<dbReference type="RefSeq" id="XP_022152066.1">
    <property type="nucleotide sequence ID" value="XM_022296374.1"/>
</dbReference>
<dbReference type="AlphaFoldDB" id="A0A6J1DGI4"/>
<name>A0A6J1DGI4_MOMCH</name>
<gene>
    <name evidence="4" type="primary">LOC111019869</name>
</gene>
<dbReference type="OrthoDB" id="1847243at2759"/>
<dbReference type="PANTHER" id="PTHR33470">
    <property type="entry name" value="OS01G0164075 PROTEIN"/>
    <property type="match status" value="1"/>
</dbReference>
<evidence type="ECO:0000256" key="1">
    <source>
        <dbReference type="ARBA" id="ARBA00022729"/>
    </source>
</evidence>
<dbReference type="Pfam" id="PF01190">
    <property type="entry name" value="Pollen_Ole_e_1"/>
    <property type="match status" value="1"/>
</dbReference>
<dbReference type="Proteomes" id="UP000504603">
    <property type="component" value="Unplaced"/>
</dbReference>
<dbReference type="KEGG" id="mcha:111019869"/>
<evidence type="ECO:0000256" key="2">
    <source>
        <dbReference type="SAM" id="SignalP"/>
    </source>
</evidence>
<dbReference type="GeneID" id="111019869"/>
<reference evidence="4" key="1">
    <citation type="submission" date="2025-08" db="UniProtKB">
        <authorList>
            <consortium name="RefSeq"/>
        </authorList>
    </citation>
    <scope>IDENTIFICATION</scope>
    <source>
        <strain evidence="4">OHB3-1</strain>
    </source>
</reference>
<keyword evidence="3" id="KW-1185">Reference proteome</keyword>
<dbReference type="GO" id="GO:0071944">
    <property type="term" value="C:cell periphery"/>
    <property type="evidence" value="ECO:0007669"/>
    <property type="project" value="TreeGrafter"/>
</dbReference>
<organism evidence="3 4">
    <name type="scientific">Momordica charantia</name>
    <name type="common">Bitter gourd</name>
    <name type="synonym">Balsam pear</name>
    <dbReference type="NCBI Taxonomy" id="3673"/>
    <lineage>
        <taxon>Eukaryota</taxon>
        <taxon>Viridiplantae</taxon>
        <taxon>Streptophyta</taxon>
        <taxon>Embryophyta</taxon>
        <taxon>Tracheophyta</taxon>
        <taxon>Spermatophyta</taxon>
        <taxon>Magnoliopsida</taxon>
        <taxon>eudicotyledons</taxon>
        <taxon>Gunneridae</taxon>
        <taxon>Pentapetalae</taxon>
        <taxon>rosids</taxon>
        <taxon>fabids</taxon>
        <taxon>Cucurbitales</taxon>
        <taxon>Cucurbitaceae</taxon>
        <taxon>Momordiceae</taxon>
        <taxon>Momordica</taxon>
    </lineage>
</organism>
<dbReference type="GO" id="GO:0009723">
    <property type="term" value="P:response to ethylene"/>
    <property type="evidence" value="ECO:0007669"/>
    <property type="project" value="TreeGrafter"/>
</dbReference>
<proteinExistence type="predicted"/>
<feature type="signal peptide" evidence="2">
    <location>
        <begin position="1"/>
        <end position="23"/>
    </location>
</feature>
<sequence>MALVRQFSATPVLLLLLLAVSSAADSYGIPDGEDYAPPKTVRGAGDHDGTAPFPTTLPIYEKPPPSYGEEAPAPLTIAVEGVVSCKTGSKYSPLKGVVARITCVALNEKGNEVAPFSFSSFPTDEHGYFLATLSPSKLKGKAKVTQCKTFLPPSPCEDCKYPTDINNGVTGALFSSFRILTNKKMKLYSVGPFFYTSEPNASPIPDGY</sequence>
<keyword evidence="1 2" id="KW-0732">Signal</keyword>
<evidence type="ECO:0000313" key="3">
    <source>
        <dbReference type="Proteomes" id="UP000504603"/>
    </source>
</evidence>
<evidence type="ECO:0000313" key="4">
    <source>
        <dbReference type="RefSeq" id="XP_022152066.1"/>
    </source>
</evidence>
<protein>
    <submittedName>
        <fullName evidence="4">Proline-rich protein 1</fullName>
    </submittedName>
</protein>
<feature type="chain" id="PRO_5026658132" evidence="2">
    <location>
        <begin position="24"/>
        <end position="208"/>
    </location>
</feature>